<dbReference type="SUPFAM" id="SSF55831">
    <property type="entry name" value="Thymidylate synthase/dCMP hydroxymethylase"/>
    <property type="match status" value="1"/>
</dbReference>
<dbReference type="InterPro" id="IPR023451">
    <property type="entry name" value="Thymidate_synth/dCMP_Mease_dom"/>
</dbReference>
<dbReference type="Proteomes" id="UP001217963">
    <property type="component" value="Chromosome I"/>
</dbReference>
<dbReference type="EMBL" id="CP119062">
    <property type="protein sequence ID" value="WEL37894.1"/>
    <property type="molecule type" value="Genomic_DNA"/>
</dbReference>
<feature type="region of interest" description="Disordered" evidence="3">
    <location>
        <begin position="75"/>
        <end position="97"/>
    </location>
</feature>
<evidence type="ECO:0000256" key="1">
    <source>
        <dbReference type="ARBA" id="ARBA00022603"/>
    </source>
</evidence>
<dbReference type="PANTHER" id="PTHR11548:SF2">
    <property type="entry name" value="THYMIDYLATE SYNTHASE"/>
    <property type="match status" value="1"/>
</dbReference>
<evidence type="ECO:0000313" key="6">
    <source>
        <dbReference type="Proteomes" id="UP001217963"/>
    </source>
</evidence>
<dbReference type="Gene3D" id="3.30.572.10">
    <property type="entry name" value="Thymidylate synthase/dCMP hydroxymethylase domain"/>
    <property type="match status" value="1"/>
</dbReference>
<name>A0ABY8CG95_ENCHE</name>
<keyword evidence="6" id="KW-1185">Reference proteome</keyword>
<dbReference type="Pfam" id="PF00303">
    <property type="entry name" value="Thymidylat_synt"/>
    <property type="match status" value="1"/>
</dbReference>
<dbReference type="InterPro" id="IPR036926">
    <property type="entry name" value="Thymidate_synth/dCMP_Mease_sf"/>
</dbReference>
<feature type="domain" description="Thymidylate synthase/dCMP hydroxymethylase" evidence="4">
    <location>
        <begin position="10"/>
        <end position="65"/>
    </location>
</feature>
<organism evidence="5 6">
    <name type="scientific">Encephalitozoon hellem</name>
    <name type="common">Microsporidian parasite</name>
    <dbReference type="NCBI Taxonomy" id="27973"/>
    <lineage>
        <taxon>Eukaryota</taxon>
        <taxon>Fungi</taxon>
        <taxon>Fungi incertae sedis</taxon>
        <taxon>Microsporidia</taxon>
        <taxon>Unikaryonidae</taxon>
        <taxon>Encephalitozoon</taxon>
    </lineage>
</organism>
<proteinExistence type="predicted"/>
<gene>
    <name evidence="5" type="ORF">PFJ87_01g01480</name>
</gene>
<dbReference type="InterPro" id="IPR045097">
    <property type="entry name" value="Thymidate_synth/dCMP_Mease"/>
</dbReference>
<evidence type="ECO:0000259" key="4">
    <source>
        <dbReference type="Pfam" id="PF00303"/>
    </source>
</evidence>
<dbReference type="PANTHER" id="PTHR11548">
    <property type="entry name" value="THYMIDYLATE SYNTHASE 1"/>
    <property type="match status" value="1"/>
</dbReference>
<keyword evidence="1" id="KW-0489">Methyltransferase</keyword>
<evidence type="ECO:0000313" key="5">
    <source>
        <dbReference type="EMBL" id="WEL37894.1"/>
    </source>
</evidence>
<sequence>MPQEPRHPERQYLDLVKHILESGVKRMDRTGTGTLSVFGATMRFSLEDNTFPLLTTKGSSTKALLRSFCSSSGGRLTRRSSRKRELGSGRGTGRRSSCSLWGLTGRRGTLGRYTDSSGGTLGRRTRHLGLAMRARGWIRSRMWLI</sequence>
<reference evidence="5 6" key="1">
    <citation type="submission" date="2023-02" db="EMBL/GenBank/DDBJ databases">
        <title>Encephalitozoon hellem ATCC 50451 complete genome.</title>
        <authorList>
            <person name="Mascarenhas dos Santos A.C."/>
            <person name="Julian A.T."/>
            <person name="Pombert J.-F."/>
        </authorList>
    </citation>
    <scope>NUCLEOTIDE SEQUENCE [LARGE SCALE GENOMIC DNA]</scope>
    <source>
        <strain evidence="5 6">ATCC 50451</strain>
    </source>
</reference>
<evidence type="ECO:0000256" key="2">
    <source>
        <dbReference type="ARBA" id="ARBA00022679"/>
    </source>
</evidence>
<keyword evidence="2" id="KW-0808">Transferase</keyword>
<protein>
    <submittedName>
        <fullName evidence="5">Thymidylate synthase</fullName>
    </submittedName>
</protein>
<evidence type="ECO:0000256" key="3">
    <source>
        <dbReference type="SAM" id="MobiDB-lite"/>
    </source>
</evidence>
<accession>A0ABY8CG95</accession>